<evidence type="ECO:0000313" key="2">
    <source>
        <dbReference type="Proteomes" id="UP000316726"/>
    </source>
</evidence>
<dbReference type="EMBL" id="CP031036">
    <property type="protein sequence ID" value="QDZ19495.1"/>
    <property type="molecule type" value="Genomic_DNA"/>
</dbReference>
<accession>A0A5B8MIK6</accession>
<proteinExistence type="predicted"/>
<reference evidence="1 2" key="1">
    <citation type="submission" date="2018-07" db="EMBL/GenBank/DDBJ databases">
        <title>The complete nuclear genome of the prasinophyte Chloropicon primus (CCMP1205).</title>
        <authorList>
            <person name="Pombert J.-F."/>
            <person name="Otis C."/>
            <person name="Turmel M."/>
            <person name="Lemieux C."/>
        </authorList>
    </citation>
    <scope>NUCLEOTIDE SEQUENCE [LARGE SCALE GENOMIC DNA]</scope>
    <source>
        <strain evidence="1 2">CCMP1205</strain>
    </source>
</reference>
<sequence>MGCVSSKDVEELKEQVRGIQDQQRTLLGAIEELNHNLQQQSQDSEGLKPEQIQLSNQDARTISEEEIKSINDSLKTLEKGLSLLLAKTYEPVTKVIERKHNGIRKLTEQISNHLRTVQSPGGQTPDKTKLLNIQKKLSEMETRFTELSSPLTSPR</sequence>
<organism evidence="1 2">
    <name type="scientific">Chloropicon primus</name>
    <dbReference type="NCBI Taxonomy" id="1764295"/>
    <lineage>
        <taxon>Eukaryota</taxon>
        <taxon>Viridiplantae</taxon>
        <taxon>Chlorophyta</taxon>
        <taxon>Chloropicophyceae</taxon>
        <taxon>Chloropicales</taxon>
        <taxon>Chloropicaceae</taxon>
        <taxon>Chloropicon</taxon>
    </lineage>
</organism>
<keyword evidence="2" id="KW-1185">Reference proteome</keyword>
<name>A0A5B8MIK6_9CHLO</name>
<protein>
    <submittedName>
        <fullName evidence="1">Uncharacterized protein</fullName>
    </submittedName>
</protein>
<evidence type="ECO:0000313" key="1">
    <source>
        <dbReference type="EMBL" id="QDZ19495.1"/>
    </source>
</evidence>
<dbReference type="AlphaFoldDB" id="A0A5B8MIK6"/>
<dbReference type="Proteomes" id="UP000316726">
    <property type="component" value="Chromosome 3"/>
</dbReference>
<gene>
    <name evidence="1" type="ORF">A3770_03p20130</name>
</gene>